<keyword evidence="4" id="KW-0443">Lipid metabolism</keyword>
<dbReference type="Proteomes" id="UP000092616">
    <property type="component" value="Unassembled WGS sequence"/>
</dbReference>
<dbReference type="GO" id="GO:0003989">
    <property type="term" value="F:acetyl-CoA carboxylase activity"/>
    <property type="evidence" value="ECO:0007669"/>
    <property type="project" value="InterPro"/>
</dbReference>
<feature type="compositionally biased region" description="Polar residues" evidence="5">
    <location>
        <begin position="58"/>
        <end position="94"/>
    </location>
</feature>
<feature type="region of interest" description="Disordered" evidence="5">
    <location>
        <begin position="38"/>
        <end position="94"/>
    </location>
</feature>
<dbReference type="InterPro" id="IPR011053">
    <property type="entry name" value="Single_hybrid_motif"/>
</dbReference>
<name>A0A1B8QLM4_9GAMM</name>
<evidence type="ECO:0000256" key="4">
    <source>
        <dbReference type="RuleBase" id="RU364072"/>
    </source>
</evidence>
<evidence type="ECO:0000259" key="6">
    <source>
        <dbReference type="PROSITE" id="PS50968"/>
    </source>
</evidence>
<organism evidence="7 8">
    <name type="scientific">Faucicola atlantae</name>
    <dbReference type="NCBI Taxonomy" id="34059"/>
    <lineage>
        <taxon>Bacteria</taxon>
        <taxon>Pseudomonadati</taxon>
        <taxon>Pseudomonadota</taxon>
        <taxon>Gammaproteobacteria</taxon>
        <taxon>Moraxellales</taxon>
        <taxon>Moraxellaceae</taxon>
        <taxon>Faucicola</taxon>
    </lineage>
</organism>
<dbReference type="AlphaFoldDB" id="A0A1B8QLM4"/>
<protein>
    <recommendedName>
        <fullName evidence="2 4">Biotin carboxyl carrier protein of acetyl-CoA carboxylase</fullName>
    </recommendedName>
</protein>
<proteinExistence type="predicted"/>
<comment type="caution">
    <text evidence="7">The sequence shown here is derived from an EMBL/GenBank/DDBJ whole genome shotgun (WGS) entry which is preliminary data.</text>
</comment>
<evidence type="ECO:0000256" key="3">
    <source>
        <dbReference type="ARBA" id="ARBA00023267"/>
    </source>
</evidence>
<keyword evidence="4" id="KW-0276">Fatty acid metabolism</keyword>
<dbReference type="PRINTS" id="PR01071">
    <property type="entry name" value="ACOABIOTINCC"/>
</dbReference>
<dbReference type="PANTHER" id="PTHR45266:SF3">
    <property type="entry name" value="OXALOACETATE DECARBOXYLASE ALPHA CHAIN"/>
    <property type="match status" value="1"/>
</dbReference>
<keyword evidence="4" id="KW-0275">Fatty acid biosynthesis</keyword>
<evidence type="ECO:0000256" key="2">
    <source>
        <dbReference type="ARBA" id="ARBA00017562"/>
    </source>
</evidence>
<dbReference type="Gene3D" id="2.40.50.100">
    <property type="match status" value="1"/>
</dbReference>
<dbReference type="PROSITE" id="PS50968">
    <property type="entry name" value="BIOTINYL_LIPOYL"/>
    <property type="match status" value="1"/>
</dbReference>
<evidence type="ECO:0000256" key="1">
    <source>
        <dbReference type="ARBA" id="ARBA00003761"/>
    </source>
</evidence>
<gene>
    <name evidence="7" type="ORF">A9306_02885</name>
</gene>
<dbReference type="InterPro" id="IPR050709">
    <property type="entry name" value="Biotin_Carboxyl_Carrier/Decarb"/>
</dbReference>
<evidence type="ECO:0000313" key="7">
    <source>
        <dbReference type="EMBL" id="OBX84665.1"/>
    </source>
</evidence>
<dbReference type="GO" id="GO:0006633">
    <property type="term" value="P:fatty acid biosynthetic process"/>
    <property type="evidence" value="ECO:0007669"/>
    <property type="project" value="UniProtKB-UniPathway"/>
</dbReference>
<keyword evidence="3 4" id="KW-0092">Biotin</keyword>
<sequence>MDLQQLADILALAEQAKIDALEIRQGDTHVRIVCRDGEPTTATNNHHTPNRQQPVPIANTQLQPTSDPNADRSSQQTTTDKTNHPNTDTNTAASITSPMVGTFYRQSSPDNPPFIEVGKTVAIGDTLCIIEAMKIMHEVKAERAGTVREILANDGDMVEYDQPLIVLGER</sequence>
<dbReference type="InterPro" id="IPR001249">
    <property type="entry name" value="AcCoA_biotinCC"/>
</dbReference>
<dbReference type="CDD" id="cd06850">
    <property type="entry name" value="biotinyl_domain"/>
    <property type="match status" value="1"/>
</dbReference>
<keyword evidence="4" id="KW-0444">Lipid biosynthesis</keyword>
<dbReference type="UniPathway" id="UPA00094"/>
<reference evidence="7 8" key="1">
    <citation type="submission" date="2016-06" db="EMBL/GenBank/DDBJ databases">
        <title>Draft genome of Moraxella atlantae CCUG 59586.</title>
        <authorList>
            <person name="Salva-Serra F."/>
            <person name="Engstrom-Jakobsson H."/>
            <person name="Thorell K."/>
            <person name="Gonzales-Siles L."/>
            <person name="Karlsson R."/>
            <person name="Boulund F."/>
            <person name="Engstrand L."/>
            <person name="Kristiansson E."/>
            <person name="Moore E."/>
        </authorList>
    </citation>
    <scope>NUCLEOTIDE SEQUENCE [LARGE SCALE GENOMIC DNA]</scope>
    <source>
        <strain evidence="7 8">CCUG 59586</strain>
    </source>
</reference>
<feature type="domain" description="Lipoyl-binding" evidence="6">
    <location>
        <begin position="92"/>
        <end position="168"/>
    </location>
</feature>
<dbReference type="SUPFAM" id="SSF51230">
    <property type="entry name" value="Single hybrid motif"/>
    <property type="match status" value="1"/>
</dbReference>
<accession>A0A1B8QLM4</accession>
<evidence type="ECO:0000313" key="8">
    <source>
        <dbReference type="Proteomes" id="UP000092616"/>
    </source>
</evidence>
<comment type="pathway">
    <text evidence="4">Lipid metabolism; fatty acid biosynthesis.</text>
</comment>
<evidence type="ECO:0000256" key="5">
    <source>
        <dbReference type="SAM" id="MobiDB-lite"/>
    </source>
</evidence>
<comment type="function">
    <text evidence="1 4">This protein is a component of the acetyl coenzyme A carboxylase complex; first, biotin carboxylase catalyzes the carboxylation of the carrier protein and then the transcarboxylase transfers the carboxyl group to form malonyl-CoA.</text>
</comment>
<dbReference type="GO" id="GO:0009317">
    <property type="term" value="C:acetyl-CoA carboxylase complex"/>
    <property type="evidence" value="ECO:0007669"/>
    <property type="project" value="InterPro"/>
</dbReference>
<dbReference type="InterPro" id="IPR000089">
    <property type="entry name" value="Biotin_lipoyl"/>
</dbReference>
<dbReference type="EMBL" id="LZNA01000002">
    <property type="protein sequence ID" value="OBX84665.1"/>
    <property type="molecule type" value="Genomic_DNA"/>
</dbReference>
<dbReference type="NCBIfam" id="TIGR00531">
    <property type="entry name" value="BCCP"/>
    <property type="match status" value="1"/>
</dbReference>
<dbReference type="Pfam" id="PF00364">
    <property type="entry name" value="Biotin_lipoyl"/>
    <property type="match status" value="1"/>
</dbReference>
<dbReference type="PANTHER" id="PTHR45266">
    <property type="entry name" value="OXALOACETATE DECARBOXYLASE ALPHA CHAIN"/>
    <property type="match status" value="1"/>
</dbReference>
<dbReference type="FunFam" id="2.40.50.100:FF:000003">
    <property type="entry name" value="Acetyl-CoA carboxylase biotin carboxyl carrier protein"/>
    <property type="match status" value="1"/>
</dbReference>
<keyword evidence="8" id="KW-1185">Reference proteome</keyword>